<reference evidence="2 3" key="1">
    <citation type="submission" date="2015-01" db="EMBL/GenBank/DDBJ databases">
        <title>Genome of allotetraploid Gossypium barbadense reveals genomic plasticity and fiber elongation in cotton evolution.</title>
        <authorList>
            <person name="Chen X."/>
            <person name="Liu X."/>
            <person name="Zhao B."/>
            <person name="Zheng H."/>
            <person name="Hu Y."/>
            <person name="Lu G."/>
            <person name="Yang C."/>
            <person name="Chen J."/>
            <person name="Shan C."/>
            <person name="Zhang L."/>
            <person name="Zhou Y."/>
            <person name="Wang L."/>
            <person name="Guo W."/>
            <person name="Bai Y."/>
            <person name="Ruan J."/>
            <person name="Shangguan X."/>
            <person name="Mao Y."/>
            <person name="Jiang J."/>
            <person name="Zhu Y."/>
            <person name="Lei J."/>
            <person name="Kang H."/>
            <person name="Chen S."/>
            <person name="He X."/>
            <person name="Wang R."/>
            <person name="Wang Y."/>
            <person name="Chen J."/>
            <person name="Wang L."/>
            <person name="Yu S."/>
            <person name="Wang B."/>
            <person name="Wei J."/>
            <person name="Song S."/>
            <person name="Lu X."/>
            <person name="Gao Z."/>
            <person name="Gu W."/>
            <person name="Deng X."/>
            <person name="Ma D."/>
            <person name="Wang S."/>
            <person name="Liang W."/>
            <person name="Fang L."/>
            <person name="Cai C."/>
            <person name="Zhu X."/>
            <person name="Zhou B."/>
            <person name="Zhang Y."/>
            <person name="Chen Z."/>
            <person name="Xu S."/>
            <person name="Zhu R."/>
            <person name="Wang S."/>
            <person name="Zhang T."/>
            <person name="Zhao G."/>
        </authorList>
    </citation>
    <scope>NUCLEOTIDE SEQUENCE [LARGE SCALE GENOMIC DNA]</scope>
    <source>
        <strain evidence="3">cv. Xinhai21</strain>
        <tissue evidence="2">Leaf</tissue>
    </source>
</reference>
<dbReference type="InterPro" id="IPR007612">
    <property type="entry name" value="LOR"/>
</dbReference>
<dbReference type="PANTHER" id="PTHR31087">
    <property type="match status" value="1"/>
</dbReference>
<gene>
    <name evidence="2" type="ORF">GOBAR_AA11878</name>
</gene>
<dbReference type="InterPro" id="IPR038595">
    <property type="entry name" value="LOR_sf"/>
</dbReference>
<protein>
    <recommendedName>
        <fullName evidence="4">Protein LURP-one-related 8-like</fullName>
    </recommendedName>
</protein>
<dbReference type="SUPFAM" id="SSF54518">
    <property type="entry name" value="Tubby C-terminal domain-like"/>
    <property type="match status" value="1"/>
</dbReference>
<dbReference type="PANTHER" id="PTHR31087:SF22">
    <property type="entry name" value="PROTEIN LURP-ONE-RELATED 8"/>
    <property type="match status" value="1"/>
</dbReference>
<evidence type="ECO:0000313" key="2">
    <source>
        <dbReference type="EMBL" id="PPS08774.1"/>
    </source>
</evidence>
<evidence type="ECO:0000256" key="1">
    <source>
        <dbReference type="ARBA" id="ARBA00005437"/>
    </source>
</evidence>
<organism evidence="2 3">
    <name type="scientific">Gossypium barbadense</name>
    <name type="common">Sea Island cotton</name>
    <name type="synonym">Hibiscus barbadensis</name>
    <dbReference type="NCBI Taxonomy" id="3634"/>
    <lineage>
        <taxon>Eukaryota</taxon>
        <taxon>Viridiplantae</taxon>
        <taxon>Streptophyta</taxon>
        <taxon>Embryophyta</taxon>
        <taxon>Tracheophyta</taxon>
        <taxon>Spermatophyta</taxon>
        <taxon>Magnoliopsida</taxon>
        <taxon>eudicotyledons</taxon>
        <taxon>Gunneridae</taxon>
        <taxon>Pentapetalae</taxon>
        <taxon>rosids</taxon>
        <taxon>malvids</taxon>
        <taxon>Malvales</taxon>
        <taxon>Malvaceae</taxon>
        <taxon>Malvoideae</taxon>
        <taxon>Gossypium</taxon>
    </lineage>
</organism>
<dbReference type="OrthoDB" id="748129at2759"/>
<dbReference type="AlphaFoldDB" id="A0A2P5XZL0"/>
<dbReference type="EMBL" id="KZ663959">
    <property type="protein sequence ID" value="PPS08774.1"/>
    <property type="molecule type" value="Genomic_DNA"/>
</dbReference>
<comment type="similarity">
    <text evidence="1">Belongs to the LOR family.</text>
</comment>
<dbReference type="Proteomes" id="UP000239757">
    <property type="component" value="Unassembled WGS sequence"/>
</dbReference>
<sequence>MTKVYPNASSFSGSGTISERPPKVLAAPESEAILTVWKKSLLFNCNGFTVFGSKGDLVFRVDNYMDGNKGEILLMDATGNPLLTIRRKKMSLGDSWLVYKGESTSTNPLLCVRKSMNILNNKCLAYVIPGENTSNRSNNVVYEIEGSYSQRSCSVYDDRRRLAAEIKKKEAVHGGVAYGNDIFRLVVQPGHIRTDFAMALVILLDQKGYQVGWEIPGGGGVMKEGEHPRNKLERYSKL</sequence>
<evidence type="ECO:0008006" key="4">
    <source>
        <dbReference type="Google" id="ProtNLM"/>
    </source>
</evidence>
<proteinExistence type="inferred from homology"/>
<dbReference type="Pfam" id="PF04525">
    <property type="entry name" value="LOR"/>
    <property type="match status" value="1"/>
</dbReference>
<dbReference type="InterPro" id="IPR025659">
    <property type="entry name" value="Tubby-like_C"/>
</dbReference>
<evidence type="ECO:0000313" key="3">
    <source>
        <dbReference type="Proteomes" id="UP000239757"/>
    </source>
</evidence>
<dbReference type="Gene3D" id="2.40.160.200">
    <property type="entry name" value="LURP1-related"/>
    <property type="match status" value="1"/>
</dbReference>
<accession>A0A2P5XZL0</accession>
<name>A0A2P5XZL0_GOSBA</name>